<organism evidence="3 4">
    <name type="scientific">Gemmobacter lutimaris</name>
    <dbReference type="NCBI Taxonomy" id="2306023"/>
    <lineage>
        <taxon>Bacteria</taxon>
        <taxon>Pseudomonadati</taxon>
        <taxon>Pseudomonadota</taxon>
        <taxon>Alphaproteobacteria</taxon>
        <taxon>Rhodobacterales</taxon>
        <taxon>Paracoccaceae</taxon>
        <taxon>Gemmobacter</taxon>
    </lineage>
</organism>
<dbReference type="Proteomes" id="UP000266649">
    <property type="component" value="Unassembled WGS sequence"/>
</dbReference>
<dbReference type="OrthoDB" id="7859824at2"/>
<sequence>MRVLLLLLFCAGCGAQPAPLMFGGARHETTVDGHRYTVYRKANQVEVIREGWAAPRDHAKIRATMIAVVPWLTGCDVLPSTVRGDSGEMRDSVTCPKGRR</sequence>
<feature type="region of interest" description="Disordered" evidence="1">
    <location>
        <begin position="81"/>
        <end position="100"/>
    </location>
</feature>
<proteinExistence type="predicted"/>
<feature type="signal peptide" evidence="2">
    <location>
        <begin position="1"/>
        <end position="17"/>
    </location>
</feature>
<gene>
    <name evidence="3" type="ORF">D2N39_06295</name>
</gene>
<dbReference type="RefSeq" id="WP_119133884.1">
    <property type="nucleotide sequence ID" value="NZ_QXXQ01000002.1"/>
</dbReference>
<protein>
    <recommendedName>
        <fullName evidence="5">Lipoprotein</fullName>
    </recommendedName>
</protein>
<name>A0A398BRK7_9RHOB</name>
<reference evidence="3 4" key="1">
    <citation type="submission" date="2018-09" db="EMBL/GenBank/DDBJ databases">
        <title>Gemmobacter lutimaris sp. nov., a marine bacterium isolated from tidal flat.</title>
        <authorList>
            <person name="Lee D.W."/>
            <person name="Yoo Y."/>
            <person name="Kim J.-J."/>
            <person name="Kim B.S."/>
        </authorList>
    </citation>
    <scope>NUCLEOTIDE SEQUENCE [LARGE SCALE GENOMIC DNA]</scope>
    <source>
        <strain evidence="3 4">YJ-T1-11</strain>
    </source>
</reference>
<dbReference type="AlphaFoldDB" id="A0A398BRK7"/>
<feature type="chain" id="PRO_5017329990" description="Lipoprotein" evidence="2">
    <location>
        <begin position="18"/>
        <end position="100"/>
    </location>
</feature>
<accession>A0A398BRK7</accession>
<keyword evidence="4" id="KW-1185">Reference proteome</keyword>
<evidence type="ECO:0000313" key="4">
    <source>
        <dbReference type="Proteomes" id="UP000266649"/>
    </source>
</evidence>
<keyword evidence="2" id="KW-0732">Signal</keyword>
<evidence type="ECO:0000313" key="3">
    <source>
        <dbReference type="EMBL" id="RID93245.1"/>
    </source>
</evidence>
<evidence type="ECO:0000256" key="2">
    <source>
        <dbReference type="SAM" id="SignalP"/>
    </source>
</evidence>
<evidence type="ECO:0008006" key="5">
    <source>
        <dbReference type="Google" id="ProtNLM"/>
    </source>
</evidence>
<evidence type="ECO:0000256" key="1">
    <source>
        <dbReference type="SAM" id="MobiDB-lite"/>
    </source>
</evidence>
<dbReference type="EMBL" id="QXXQ01000002">
    <property type="protein sequence ID" value="RID93245.1"/>
    <property type="molecule type" value="Genomic_DNA"/>
</dbReference>
<comment type="caution">
    <text evidence="3">The sequence shown here is derived from an EMBL/GenBank/DDBJ whole genome shotgun (WGS) entry which is preliminary data.</text>
</comment>